<dbReference type="InterPro" id="IPR007760">
    <property type="entry name" value="Mn_catalase"/>
</dbReference>
<comment type="cofactor">
    <cofactor evidence="3">
        <name>Ca(2+)</name>
        <dbReference type="ChEBI" id="CHEBI:29108"/>
    </cofactor>
    <text evidence="3">Binds 1 Ca(2+) ion per subunit.</text>
</comment>
<dbReference type="AlphaFoldDB" id="A0A0U9HII0"/>
<comment type="cofactor">
    <cofactor evidence="2">
        <name>Mn(2+)</name>
        <dbReference type="ChEBI" id="CHEBI:29035"/>
    </cofactor>
    <text evidence="2">Binds 2 manganese ions per subunit.</text>
</comment>
<sequence length="289" mass="31926">MSGLFYHVKDLQYHAKPDRPDPVFAKKLQEVLGGQYGEISVMMQYLFQGWNVRGNGKYKDLLMDIGTEEIAHVEMLATLIARLLDNAPDLELDDAVDDPVVAAILGGSNPQHAIVSGLGAMPVDSVGNRWTASYIGASGNLIADFRANLMAESMGRLQVARLYEMTNDSGVRNTLSWLIARDTAHQNQWYAAIKELEEKENIVVPSTFPRELEVQQVAYTLFNFSQGDASAEGRWAHGPSMDGCGTFNYVDRPVAFAPAPHLPPAPPYIFNTPAWAMRKSDDLPDPDTK</sequence>
<reference evidence="4 5" key="2">
    <citation type="journal article" date="2016" name="Genome Announc.">
        <title>Draft Genome Sequence of Oceanobacillus picturae Heshi-B3, Isolated from Fermented Rice Bran in a Traditional Japanese Seafood Dish.</title>
        <authorList>
            <person name="Akuzawa S."/>
            <person name="Nagaoka J."/>
            <person name="Kanekatsu M."/>
            <person name="Kanesaki Y."/>
            <person name="Suzuki T."/>
        </authorList>
    </citation>
    <scope>NUCLEOTIDE SEQUENCE [LARGE SCALE GENOMIC DNA]</scope>
    <source>
        <strain evidence="4 5">Heshi-B3</strain>
    </source>
</reference>
<dbReference type="InterPro" id="IPR039377">
    <property type="entry name" value="Mn_catalase_dom"/>
</dbReference>
<keyword evidence="2" id="KW-0464">Manganese</keyword>
<feature type="binding site" evidence="2">
    <location>
        <position position="185"/>
    </location>
    <ligand>
        <name>Mn(2+)</name>
        <dbReference type="ChEBI" id="CHEBI:29035"/>
        <label>1</label>
    </ligand>
</feature>
<evidence type="ECO:0000313" key="4">
    <source>
        <dbReference type="EMBL" id="GAQ18716.1"/>
    </source>
</evidence>
<feature type="binding site" evidence="2">
    <location>
        <position position="72"/>
    </location>
    <ligand>
        <name>Mn(2+)</name>
        <dbReference type="ChEBI" id="CHEBI:29035"/>
        <label>1</label>
    </ligand>
</feature>
<evidence type="ECO:0000313" key="5">
    <source>
        <dbReference type="Proteomes" id="UP000052946"/>
    </source>
</evidence>
<keyword evidence="3" id="KW-0106">Calcium</keyword>
<dbReference type="Proteomes" id="UP000052946">
    <property type="component" value="Unassembled WGS sequence"/>
</dbReference>
<feature type="binding site" evidence="2">
    <location>
        <position position="38"/>
    </location>
    <ligand>
        <name>Mn(2+)</name>
        <dbReference type="ChEBI" id="CHEBI:29035"/>
        <label>1</label>
    </ligand>
</feature>
<evidence type="ECO:0000256" key="3">
    <source>
        <dbReference type="PIRSR" id="PIRSR607760-2"/>
    </source>
</evidence>
<evidence type="ECO:0000256" key="1">
    <source>
        <dbReference type="ARBA" id="ARBA00007644"/>
    </source>
</evidence>
<dbReference type="GO" id="GO:0046872">
    <property type="term" value="F:metal ion binding"/>
    <property type="evidence" value="ECO:0007669"/>
    <property type="project" value="UniProtKB-KW"/>
</dbReference>
<dbReference type="InterPro" id="IPR027407">
    <property type="entry name" value="Mn_catalase_C"/>
</dbReference>
<proteinExistence type="inferred from homology"/>
<feature type="binding site" evidence="3">
    <location>
        <position position="64"/>
    </location>
    <ligand>
        <name>Ca(2+)</name>
        <dbReference type="ChEBI" id="CHEBI:29108"/>
    </ligand>
</feature>
<keyword evidence="2" id="KW-0479">Metal-binding</keyword>
<feature type="binding site" evidence="3">
    <location>
        <position position="60"/>
    </location>
    <ligand>
        <name>Ca(2+)</name>
        <dbReference type="ChEBI" id="CHEBI:29108"/>
    </ligand>
</feature>
<reference evidence="5" key="1">
    <citation type="submission" date="2015-07" db="EMBL/GenBank/DDBJ databases">
        <title>Draft Genome Sequence of Oceanobacillus picturae Heshi-B3 that Was Isolated from Fermented Rice Bran with Aging Salted Mackerel, Which Was Named Heshiko as Traditional Fermented Seafood in Japan.</title>
        <authorList>
            <person name="Akuzawa S."/>
            <person name="Nakagawa J."/>
            <person name="Kanekatsu T."/>
            <person name="Kanesaki Y."/>
            <person name="Suzuki T."/>
        </authorList>
    </citation>
    <scope>NUCLEOTIDE SEQUENCE [LARGE SCALE GENOMIC DNA]</scope>
    <source>
        <strain evidence="5">Heshi-B3</strain>
    </source>
</reference>
<feature type="binding site" evidence="3">
    <location>
        <position position="227"/>
    </location>
    <ligand>
        <name>Ca(2+)</name>
        <dbReference type="ChEBI" id="CHEBI:29108"/>
    </ligand>
</feature>
<name>A0A0U9HII0_9BACI</name>
<feature type="binding site" evidence="2">
    <location>
        <position position="69"/>
    </location>
    <ligand>
        <name>Mn(2+)</name>
        <dbReference type="ChEBI" id="CHEBI:29035"/>
        <label>1</label>
    </ligand>
</feature>
<comment type="caution">
    <text evidence="4">The sequence shown here is derived from an EMBL/GenBank/DDBJ whole genome shotgun (WGS) entry which is preliminary data.</text>
</comment>
<comment type="similarity">
    <text evidence="1">Belongs to the manganese catalase family.</text>
</comment>
<dbReference type="CDD" id="cd01051">
    <property type="entry name" value="Mn_catalase"/>
    <property type="match status" value="1"/>
</dbReference>
<organism evidence="4 5">
    <name type="scientific">Oceanobacillus picturae</name>
    <dbReference type="NCBI Taxonomy" id="171693"/>
    <lineage>
        <taxon>Bacteria</taxon>
        <taxon>Bacillati</taxon>
        <taxon>Bacillota</taxon>
        <taxon>Bacilli</taxon>
        <taxon>Bacillales</taxon>
        <taxon>Bacillaceae</taxon>
        <taxon>Oceanobacillus</taxon>
    </lineage>
</organism>
<dbReference type="Pfam" id="PF05067">
    <property type="entry name" value="Mn_catalase"/>
    <property type="match status" value="1"/>
</dbReference>
<dbReference type="SUPFAM" id="SSF47240">
    <property type="entry name" value="Ferritin-like"/>
    <property type="match status" value="1"/>
</dbReference>
<gene>
    <name evidence="4" type="ORF">OPHB3_2672</name>
</gene>
<dbReference type="InterPro" id="IPR012347">
    <property type="entry name" value="Ferritin-like"/>
</dbReference>
<evidence type="ECO:0000256" key="2">
    <source>
        <dbReference type="PIRSR" id="PIRSR607760-1"/>
    </source>
</evidence>
<feature type="binding site" evidence="3">
    <location>
        <position position="225"/>
    </location>
    <ligand>
        <name>Ca(2+)</name>
        <dbReference type="ChEBI" id="CHEBI:29108"/>
    </ligand>
</feature>
<dbReference type="Gene3D" id="3.30.1530.10">
    <property type="entry name" value="manganese catalase, domain 2, chain A"/>
    <property type="match status" value="1"/>
</dbReference>
<dbReference type="EMBL" id="BBXV01000032">
    <property type="protein sequence ID" value="GAQ18716.1"/>
    <property type="molecule type" value="Genomic_DNA"/>
</dbReference>
<dbReference type="InterPro" id="IPR009078">
    <property type="entry name" value="Ferritin-like_SF"/>
</dbReference>
<feature type="binding site" evidence="2">
    <location>
        <position position="152"/>
    </location>
    <ligand>
        <name>Mn(2+)</name>
        <dbReference type="ChEBI" id="CHEBI:29035"/>
        <label>1</label>
    </ligand>
</feature>
<feature type="binding site" evidence="3">
    <location>
        <position position="223"/>
    </location>
    <ligand>
        <name>Ca(2+)</name>
        <dbReference type="ChEBI" id="CHEBI:29108"/>
    </ligand>
</feature>
<protein>
    <submittedName>
        <fullName evidence="4">Manganese catalase</fullName>
    </submittedName>
</protein>
<accession>A0A0U9HII0</accession>
<dbReference type="Gene3D" id="1.20.1260.10">
    <property type="match status" value="1"/>
</dbReference>